<dbReference type="KEGG" id="oca:OCAR_6497"/>
<dbReference type="RefSeq" id="WP_012563635.1">
    <property type="nucleotide sequence ID" value="NC_011386.1"/>
</dbReference>
<keyword evidence="2" id="KW-0472">Membrane</keyword>
<feature type="compositionally biased region" description="Pro residues" evidence="1">
    <location>
        <begin position="21"/>
        <end position="32"/>
    </location>
</feature>
<name>B6JHR6_AFIC5</name>
<keyword evidence="2" id="KW-1133">Transmembrane helix</keyword>
<evidence type="ECO:0000256" key="2">
    <source>
        <dbReference type="SAM" id="Phobius"/>
    </source>
</evidence>
<dbReference type="PATRIC" id="fig|504832.7.peg.1660"/>
<keyword evidence="2" id="KW-0812">Transmembrane</keyword>
<keyword evidence="4" id="KW-1185">Reference proteome</keyword>
<evidence type="ECO:0008006" key="5">
    <source>
        <dbReference type="Google" id="ProtNLM"/>
    </source>
</evidence>
<dbReference type="KEGG" id="ocg:OCA5_c15600"/>
<proteinExistence type="predicted"/>
<protein>
    <recommendedName>
        <fullName evidence="5">Transmembrane protein</fullName>
    </recommendedName>
</protein>
<dbReference type="OrthoDB" id="8127169at2"/>
<dbReference type="Proteomes" id="UP000007730">
    <property type="component" value="Chromosome"/>
</dbReference>
<organism evidence="3 4">
    <name type="scientific">Afipia carboxidovorans (strain ATCC 49405 / DSM 1227 / KCTC 32145 / OM5)</name>
    <name type="common">Oligotropha carboxidovorans</name>
    <dbReference type="NCBI Taxonomy" id="504832"/>
    <lineage>
        <taxon>Bacteria</taxon>
        <taxon>Pseudomonadati</taxon>
        <taxon>Pseudomonadota</taxon>
        <taxon>Alphaproteobacteria</taxon>
        <taxon>Hyphomicrobiales</taxon>
        <taxon>Nitrobacteraceae</taxon>
        <taxon>Afipia</taxon>
    </lineage>
</organism>
<feature type="region of interest" description="Disordered" evidence="1">
    <location>
        <begin position="1"/>
        <end position="36"/>
    </location>
</feature>
<accession>B6JHR6</accession>
<gene>
    <name evidence="3" type="ordered locus">OCA5_c15600</name>
</gene>
<reference evidence="3 4" key="1">
    <citation type="journal article" date="2011" name="J. Bacteriol.">
        <title>Complete genome sequences of the chemolithoautotrophic Oligotropha carboxidovorans strains OM4 and OM5.</title>
        <authorList>
            <person name="Volland S."/>
            <person name="Rachinger M."/>
            <person name="Strittmatter A."/>
            <person name="Daniel R."/>
            <person name="Gottschalk G."/>
            <person name="Meyer O."/>
        </authorList>
    </citation>
    <scope>NUCLEOTIDE SEQUENCE [LARGE SCALE GENOMIC DNA]</scope>
    <source>
        <strain evidence="4">ATCC 49405 / DSM 1227 / KCTC 32145 / OM5</strain>
    </source>
</reference>
<dbReference type="eggNOG" id="ENOG5030X8R">
    <property type="taxonomic scope" value="Bacteria"/>
</dbReference>
<evidence type="ECO:0000313" key="4">
    <source>
        <dbReference type="Proteomes" id="UP000007730"/>
    </source>
</evidence>
<feature type="transmembrane region" description="Helical" evidence="2">
    <location>
        <begin position="42"/>
        <end position="63"/>
    </location>
</feature>
<sequence length="92" mass="9914">MASQPDLPESDDRVVKFSPRPAAPAPSSPPPAHDAADDRQRMWANLAVTAFAAVLIVVGIWLFSALNKMGKTQDCIMQGLRNCGEISTPPRN</sequence>
<dbReference type="AlphaFoldDB" id="B6JHR6"/>
<dbReference type="STRING" id="504832.OCA5_c15600"/>
<dbReference type="HOGENOM" id="CLU_147208_0_0_5"/>
<evidence type="ECO:0000313" key="3">
    <source>
        <dbReference type="EMBL" id="AEI06276.1"/>
    </source>
</evidence>
<evidence type="ECO:0000256" key="1">
    <source>
        <dbReference type="SAM" id="MobiDB-lite"/>
    </source>
</evidence>
<dbReference type="EMBL" id="CP002826">
    <property type="protein sequence ID" value="AEI06276.1"/>
    <property type="molecule type" value="Genomic_DNA"/>
</dbReference>